<sequence>MPRSYVNNASNRSLGRVGMPVGSMVVSRSGGGGSATGGHGSYASPKTYVDNPLNRSLGRVGKEHGTAVVSKAEKSGPGPATFSRETPSTPDVYKDNALNQKLGRVGLPKGSMPVSIEDPGSTKVYVDNYMNRKLGRVGKIIGTAVHHKQTGEVKTEVYVNSPDNRHRDRVGKPRGSRPPPKKSNKTKGTQKMIKKLDDGDELEDFEDYRDINDDFYPDITEHDYREHLENAIYHLNRHREELDWNKTHGSKPKTMASLLTNFQGSIPFSELSLNPERKIGEGGFGEVFLSEWNGSAVAVKKLKDTKFSKRLEDGFKREILTFSALEHPNIVKFLGACVERPNVCIVMEYMQMSLYDALHIKPDITFSETECLDVITDVCKGMKYLHGENIAHCDLKTLNVLINYSKGETCIAKITDFGLSLVKNSTQTTSTKVDEFVSGLGTPRYSAPEILRGEILKASDMMKADIWSLGLIIYETIFEEEPFVNLSFIQLKVQVGEKHLIPDMDDDVIINPDVKEALLQTWKSEPGDRIEIGKLTEVVESAQYVFVQ</sequence>
<dbReference type="Pfam" id="PF00069">
    <property type="entry name" value="Pkinase"/>
    <property type="match status" value="1"/>
</dbReference>
<dbReference type="SMART" id="SM00220">
    <property type="entry name" value="S_TKc"/>
    <property type="match status" value="1"/>
</dbReference>
<feature type="compositionally biased region" description="Basic residues" evidence="4">
    <location>
        <begin position="167"/>
        <end position="185"/>
    </location>
</feature>
<gene>
    <name evidence="6" type="ORF">MAR_001551</name>
</gene>
<keyword evidence="2 3" id="KW-0067">ATP-binding</keyword>
<dbReference type="InterPro" id="IPR051681">
    <property type="entry name" value="Ser/Thr_Kinases-Pseudokinases"/>
</dbReference>
<feature type="binding site" evidence="3">
    <location>
        <position position="301"/>
    </location>
    <ligand>
        <name>ATP</name>
        <dbReference type="ChEBI" id="CHEBI:30616"/>
    </ligand>
</feature>
<evidence type="ECO:0000313" key="7">
    <source>
        <dbReference type="Proteomes" id="UP001164746"/>
    </source>
</evidence>
<dbReference type="Gene3D" id="3.30.200.20">
    <property type="entry name" value="Phosphorylase Kinase, domain 1"/>
    <property type="match status" value="1"/>
</dbReference>
<feature type="region of interest" description="Disordered" evidence="4">
    <location>
        <begin position="28"/>
        <end position="49"/>
    </location>
</feature>
<feature type="region of interest" description="Disordered" evidence="4">
    <location>
        <begin position="63"/>
        <end position="95"/>
    </location>
</feature>
<keyword evidence="7" id="KW-1185">Reference proteome</keyword>
<dbReference type="PANTHER" id="PTHR44329:SF298">
    <property type="entry name" value="MIXED LINEAGE KINASE DOMAIN-LIKE PROTEIN"/>
    <property type="match status" value="1"/>
</dbReference>
<dbReference type="Gene3D" id="1.10.510.10">
    <property type="entry name" value="Transferase(Phosphotransferase) domain 1"/>
    <property type="match status" value="1"/>
</dbReference>
<protein>
    <submittedName>
        <fullName evidence="6">CTR1-like protein</fullName>
    </submittedName>
</protein>
<evidence type="ECO:0000256" key="1">
    <source>
        <dbReference type="ARBA" id="ARBA00022741"/>
    </source>
</evidence>
<feature type="domain" description="Protein kinase" evidence="5">
    <location>
        <begin position="273"/>
        <end position="547"/>
    </location>
</feature>
<evidence type="ECO:0000313" key="6">
    <source>
        <dbReference type="EMBL" id="WAR19713.1"/>
    </source>
</evidence>
<dbReference type="InterPro" id="IPR000719">
    <property type="entry name" value="Prot_kinase_dom"/>
</dbReference>
<dbReference type="PROSITE" id="PS00108">
    <property type="entry name" value="PROTEIN_KINASE_ST"/>
    <property type="match status" value="1"/>
</dbReference>
<dbReference type="PROSITE" id="PS00107">
    <property type="entry name" value="PROTEIN_KINASE_ATP"/>
    <property type="match status" value="1"/>
</dbReference>
<feature type="compositionally biased region" description="Gly residues" evidence="4">
    <location>
        <begin position="29"/>
        <end position="40"/>
    </location>
</feature>
<dbReference type="PANTHER" id="PTHR44329">
    <property type="entry name" value="SERINE/THREONINE-PROTEIN KINASE TNNI3K-RELATED"/>
    <property type="match status" value="1"/>
</dbReference>
<organism evidence="6 7">
    <name type="scientific">Mya arenaria</name>
    <name type="common">Soft-shell clam</name>
    <dbReference type="NCBI Taxonomy" id="6604"/>
    <lineage>
        <taxon>Eukaryota</taxon>
        <taxon>Metazoa</taxon>
        <taxon>Spiralia</taxon>
        <taxon>Lophotrochozoa</taxon>
        <taxon>Mollusca</taxon>
        <taxon>Bivalvia</taxon>
        <taxon>Autobranchia</taxon>
        <taxon>Heteroconchia</taxon>
        <taxon>Euheterodonta</taxon>
        <taxon>Imparidentia</taxon>
        <taxon>Neoheterodontei</taxon>
        <taxon>Myida</taxon>
        <taxon>Myoidea</taxon>
        <taxon>Myidae</taxon>
        <taxon>Mya</taxon>
    </lineage>
</organism>
<dbReference type="CDD" id="cd13999">
    <property type="entry name" value="STKc_MAP3K-like"/>
    <property type="match status" value="1"/>
</dbReference>
<dbReference type="Proteomes" id="UP001164746">
    <property type="component" value="Chromosome 11"/>
</dbReference>
<dbReference type="EMBL" id="CP111022">
    <property type="protein sequence ID" value="WAR19713.1"/>
    <property type="molecule type" value="Genomic_DNA"/>
</dbReference>
<proteinExistence type="predicted"/>
<feature type="region of interest" description="Disordered" evidence="4">
    <location>
        <begin position="152"/>
        <end position="191"/>
    </location>
</feature>
<dbReference type="PROSITE" id="PS50011">
    <property type="entry name" value="PROTEIN_KINASE_DOM"/>
    <property type="match status" value="1"/>
</dbReference>
<evidence type="ECO:0000256" key="3">
    <source>
        <dbReference type="PROSITE-ProRule" id="PRU10141"/>
    </source>
</evidence>
<dbReference type="InterPro" id="IPR011009">
    <property type="entry name" value="Kinase-like_dom_sf"/>
</dbReference>
<name>A0ABY7FC35_MYAAR</name>
<dbReference type="SUPFAM" id="SSF56112">
    <property type="entry name" value="Protein kinase-like (PK-like)"/>
    <property type="match status" value="1"/>
</dbReference>
<dbReference type="InterPro" id="IPR008271">
    <property type="entry name" value="Ser/Thr_kinase_AS"/>
</dbReference>
<evidence type="ECO:0000256" key="4">
    <source>
        <dbReference type="SAM" id="MobiDB-lite"/>
    </source>
</evidence>
<evidence type="ECO:0000256" key="2">
    <source>
        <dbReference type="ARBA" id="ARBA00022840"/>
    </source>
</evidence>
<reference evidence="6" key="1">
    <citation type="submission" date="2022-11" db="EMBL/GenBank/DDBJ databases">
        <title>Centuries of genome instability and evolution in soft-shell clam transmissible cancer (bioRxiv).</title>
        <authorList>
            <person name="Hart S.F.M."/>
            <person name="Yonemitsu M.A."/>
            <person name="Giersch R.M."/>
            <person name="Beal B.F."/>
            <person name="Arriagada G."/>
            <person name="Davis B.W."/>
            <person name="Ostrander E.A."/>
            <person name="Goff S.P."/>
            <person name="Metzger M.J."/>
        </authorList>
    </citation>
    <scope>NUCLEOTIDE SEQUENCE</scope>
    <source>
        <strain evidence="6">MELC-2E11</strain>
        <tissue evidence="6">Siphon/mantle</tissue>
    </source>
</reference>
<accession>A0ABY7FC35</accession>
<dbReference type="InterPro" id="IPR017441">
    <property type="entry name" value="Protein_kinase_ATP_BS"/>
</dbReference>
<keyword evidence="1 3" id="KW-0547">Nucleotide-binding</keyword>
<evidence type="ECO:0000259" key="5">
    <source>
        <dbReference type="PROSITE" id="PS50011"/>
    </source>
</evidence>